<gene>
    <name evidence="1" type="ORF">HPB50_024090</name>
</gene>
<protein>
    <submittedName>
        <fullName evidence="1">Uncharacterized protein</fullName>
    </submittedName>
</protein>
<dbReference type="Proteomes" id="UP000821845">
    <property type="component" value="Chromosome 3"/>
</dbReference>
<name>A0ACB7SS86_HYAAI</name>
<reference evidence="1" key="1">
    <citation type="submission" date="2020-05" db="EMBL/GenBank/DDBJ databases">
        <title>Large-scale comparative analyses of tick genomes elucidate their genetic diversity and vector capacities.</title>
        <authorList>
            <person name="Jia N."/>
            <person name="Wang J."/>
            <person name="Shi W."/>
            <person name="Du L."/>
            <person name="Sun Y."/>
            <person name="Zhan W."/>
            <person name="Jiang J."/>
            <person name="Wang Q."/>
            <person name="Zhang B."/>
            <person name="Ji P."/>
            <person name="Sakyi L.B."/>
            <person name="Cui X."/>
            <person name="Yuan T."/>
            <person name="Jiang B."/>
            <person name="Yang W."/>
            <person name="Lam T.T.-Y."/>
            <person name="Chang Q."/>
            <person name="Ding S."/>
            <person name="Wang X."/>
            <person name="Zhu J."/>
            <person name="Ruan X."/>
            <person name="Zhao L."/>
            <person name="Wei J."/>
            <person name="Que T."/>
            <person name="Du C."/>
            <person name="Cheng J."/>
            <person name="Dai P."/>
            <person name="Han X."/>
            <person name="Huang E."/>
            <person name="Gao Y."/>
            <person name="Liu J."/>
            <person name="Shao H."/>
            <person name="Ye R."/>
            <person name="Li L."/>
            <person name="Wei W."/>
            <person name="Wang X."/>
            <person name="Wang C."/>
            <person name="Yang T."/>
            <person name="Huo Q."/>
            <person name="Li W."/>
            <person name="Guo W."/>
            <person name="Chen H."/>
            <person name="Zhou L."/>
            <person name="Ni X."/>
            <person name="Tian J."/>
            <person name="Zhou Y."/>
            <person name="Sheng Y."/>
            <person name="Liu T."/>
            <person name="Pan Y."/>
            <person name="Xia L."/>
            <person name="Li J."/>
            <person name="Zhao F."/>
            <person name="Cao W."/>
        </authorList>
    </citation>
    <scope>NUCLEOTIDE SEQUENCE</scope>
    <source>
        <strain evidence="1">Hyas-2018</strain>
    </source>
</reference>
<evidence type="ECO:0000313" key="1">
    <source>
        <dbReference type="EMBL" id="KAH6936927.1"/>
    </source>
</evidence>
<keyword evidence="2" id="KW-1185">Reference proteome</keyword>
<sequence>MVALYVFGTFRCVVSRRNVEDFARSWLSWLQCQWLPDQRDPFCSMASTCAVALALSDGRPRNTLLALAVELDFAREPVLHKRMPVYDCEA</sequence>
<organism evidence="1 2">
    <name type="scientific">Hyalomma asiaticum</name>
    <name type="common">Tick</name>
    <dbReference type="NCBI Taxonomy" id="266040"/>
    <lineage>
        <taxon>Eukaryota</taxon>
        <taxon>Metazoa</taxon>
        <taxon>Ecdysozoa</taxon>
        <taxon>Arthropoda</taxon>
        <taxon>Chelicerata</taxon>
        <taxon>Arachnida</taxon>
        <taxon>Acari</taxon>
        <taxon>Parasitiformes</taxon>
        <taxon>Ixodida</taxon>
        <taxon>Ixodoidea</taxon>
        <taxon>Ixodidae</taxon>
        <taxon>Hyalomminae</taxon>
        <taxon>Hyalomma</taxon>
    </lineage>
</organism>
<dbReference type="EMBL" id="CM023483">
    <property type="protein sequence ID" value="KAH6936927.1"/>
    <property type="molecule type" value="Genomic_DNA"/>
</dbReference>
<proteinExistence type="predicted"/>
<accession>A0ACB7SS86</accession>
<comment type="caution">
    <text evidence="1">The sequence shown here is derived from an EMBL/GenBank/DDBJ whole genome shotgun (WGS) entry which is preliminary data.</text>
</comment>
<evidence type="ECO:0000313" key="2">
    <source>
        <dbReference type="Proteomes" id="UP000821845"/>
    </source>
</evidence>